<protein>
    <recommendedName>
        <fullName evidence="3">HicB-like antitoxin of toxin-antitoxin system domain-containing protein</fullName>
    </recommendedName>
</protein>
<evidence type="ECO:0000313" key="2">
    <source>
        <dbReference type="Proteomes" id="UP000239549"/>
    </source>
</evidence>
<reference evidence="2" key="1">
    <citation type="submission" date="2018-02" db="EMBL/GenBank/DDBJ databases">
        <title>Genome sequence of Desulfocucumis palustris strain NAW-5.</title>
        <authorList>
            <person name="Watanabe M."/>
            <person name="Kojima H."/>
            <person name="Fukui M."/>
        </authorList>
    </citation>
    <scope>NUCLEOTIDE SEQUENCE [LARGE SCALE GENOMIC DNA]</scope>
    <source>
        <strain evidence="2">NAW-5</strain>
    </source>
</reference>
<name>A0A2L2X7T5_9FIRM</name>
<dbReference type="AlphaFoldDB" id="A0A2L2X7T5"/>
<sequence length="85" mass="9543">MIKLPILTAFTSAAMREAKYKILEDGSFFGEIPSCPGVWANQKSLEDCREELQEVLEEWLILKLRDHDPLPQIGGIDLNVTVAEA</sequence>
<dbReference type="Gene3D" id="3.30.160.250">
    <property type="match status" value="1"/>
</dbReference>
<organism evidence="1 2">
    <name type="scientific">Desulfocucumis palustris</name>
    <dbReference type="NCBI Taxonomy" id="1898651"/>
    <lineage>
        <taxon>Bacteria</taxon>
        <taxon>Bacillati</taxon>
        <taxon>Bacillota</taxon>
        <taxon>Clostridia</taxon>
        <taxon>Eubacteriales</taxon>
        <taxon>Desulfocucumaceae</taxon>
        <taxon>Desulfocucumis</taxon>
    </lineage>
</organism>
<dbReference type="InterPro" id="IPR035069">
    <property type="entry name" value="TTHA1013/TTHA0281-like"/>
</dbReference>
<dbReference type="EMBL" id="BFAV01000019">
    <property type="protein sequence ID" value="GBF32225.1"/>
    <property type="molecule type" value="Genomic_DNA"/>
</dbReference>
<evidence type="ECO:0000313" key="1">
    <source>
        <dbReference type="EMBL" id="GBF32225.1"/>
    </source>
</evidence>
<evidence type="ECO:0008006" key="3">
    <source>
        <dbReference type="Google" id="ProtNLM"/>
    </source>
</evidence>
<dbReference type="Proteomes" id="UP000239549">
    <property type="component" value="Unassembled WGS sequence"/>
</dbReference>
<gene>
    <name evidence="1" type="ORF">DCCM_0416</name>
</gene>
<dbReference type="SUPFAM" id="SSF143100">
    <property type="entry name" value="TTHA1013/TTHA0281-like"/>
    <property type="match status" value="1"/>
</dbReference>
<keyword evidence="2" id="KW-1185">Reference proteome</keyword>
<comment type="caution">
    <text evidence="1">The sequence shown here is derived from an EMBL/GenBank/DDBJ whole genome shotgun (WGS) entry which is preliminary data.</text>
</comment>
<dbReference type="InterPro" id="IPR049389">
    <property type="entry name" value="TTHA0281-like"/>
</dbReference>
<dbReference type="Pfam" id="PF21748">
    <property type="entry name" value="UPF0150"/>
    <property type="match status" value="1"/>
</dbReference>
<accession>A0A2L2X7T5</accession>
<proteinExistence type="predicted"/>
<dbReference type="RefSeq" id="WP_231702605.1">
    <property type="nucleotide sequence ID" value="NZ_BFAV01000019.1"/>
</dbReference>